<evidence type="ECO:0000256" key="1">
    <source>
        <dbReference type="SAM" id="Coils"/>
    </source>
</evidence>
<dbReference type="OrthoDB" id="2364467at2759"/>
<reference evidence="2 3" key="1">
    <citation type="submission" date="2018-06" db="EMBL/GenBank/DDBJ databases">
        <title>Comparative genomics reveals the genomic features of Rhizophagus irregularis, R. cerebriforme, R. diaphanum and Gigaspora rosea, and their symbiotic lifestyle signature.</title>
        <authorList>
            <person name="Morin E."/>
            <person name="San Clemente H."/>
            <person name="Chen E.C.H."/>
            <person name="De La Providencia I."/>
            <person name="Hainaut M."/>
            <person name="Kuo A."/>
            <person name="Kohler A."/>
            <person name="Murat C."/>
            <person name="Tang N."/>
            <person name="Roy S."/>
            <person name="Loubradou J."/>
            <person name="Henrissat B."/>
            <person name="Grigoriev I.V."/>
            <person name="Corradi N."/>
            <person name="Roux C."/>
            <person name="Martin F.M."/>
        </authorList>
    </citation>
    <scope>NUCLEOTIDE SEQUENCE [LARGE SCALE GENOMIC DNA]</scope>
    <source>
        <strain evidence="2 3">DAOM 227022</strain>
    </source>
</reference>
<name>A0A397TU93_9GLOM</name>
<gene>
    <name evidence="2" type="ORF">C1645_812747</name>
</gene>
<dbReference type="AlphaFoldDB" id="A0A397TU93"/>
<protein>
    <submittedName>
        <fullName evidence="2">Uncharacterized protein</fullName>
    </submittedName>
</protein>
<dbReference type="EMBL" id="QKYT01000015">
    <property type="protein sequence ID" value="RIA98484.1"/>
    <property type="molecule type" value="Genomic_DNA"/>
</dbReference>
<proteinExistence type="predicted"/>
<evidence type="ECO:0000313" key="2">
    <source>
        <dbReference type="EMBL" id="RIA98484.1"/>
    </source>
</evidence>
<dbReference type="Proteomes" id="UP000265703">
    <property type="component" value="Unassembled WGS sequence"/>
</dbReference>
<keyword evidence="3" id="KW-1185">Reference proteome</keyword>
<evidence type="ECO:0000313" key="3">
    <source>
        <dbReference type="Proteomes" id="UP000265703"/>
    </source>
</evidence>
<sequence length="149" mass="17819">MEEVKPDINKLNMELSKLELKLKNHLPWQFEYLKDEQLKVELKEKDREIKVLKNQVENLAAELRKIDILSTYRDIISCFKVFISEELSKNTQFPNDWQLTKKALTKIMGPLEKWLLLQQAPKHEEPVTKIYDESDQYFVASKATRRQKR</sequence>
<accession>A0A397TU93</accession>
<feature type="coiled-coil region" evidence="1">
    <location>
        <begin position="35"/>
        <end position="69"/>
    </location>
</feature>
<keyword evidence="1" id="KW-0175">Coiled coil</keyword>
<organism evidence="2 3">
    <name type="scientific">Glomus cerebriforme</name>
    <dbReference type="NCBI Taxonomy" id="658196"/>
    <lineage>
        <taxon>Eukaryota</taxon>
        <taxon>Fungi</taxon>
        <taxon>Fungi incertae sedis</taxon>
        <taxon>Mucoromycota</taxon>
        <taxon>Glomeromycotina</taxon>
        <taxon>Glomeromycetes</taxon>
        <taxon>Glomerales</taxon>
        <taxon>Glomeraceae</taxon>
        <taxon>Glomus</taxon>
    </lineage>
</organism>
<comment type="caution">
    <text evidence="2">The sequence shown here is derived from an EMBL/GenBank/DDBJ whole genome shotgun (WGS) entry which is preliminary data.</text>
</comment>